<organism evidence="7 8">
    <name type="scientific">Alkaliphilus peptidifermentans DSM 18978</name>
    <dbReference type="NCBI Taxonomy" id="1120976"/>
    <lineage>
        <taxon>Bacteria</taxon>
        <taxon>Bacillati</taxon>
        <taxon>Bacillota</taxon>
        <taxon>Clostridia</taxon>
        <taxon>Peptostreptococcales</taxon>
        <taxon>Natronincolaceae</taxon>
        <taxon>Alkaliphilus</taxon>
    </lineage>
</organism>
<dbReference type="OrthoDB" id="9786940at2"/>
<feature type="binding site" evidence="4">
    <location>
        <position position="134"/>
    </location>
    <ligand>
        <name>substrate</name>
    </ligand>
</feature>
<comment type="cofactor">
    <cofactor evidence="1">
        <name>Mg(2+)</name>
        <dbReference type="ChEBI" id="CHEBI:18420"/>
    </cofactor>
</comment>
<sequence>MINREKLLLRSMLFVPTYKESFIKHGIQSKADAIILDLEDSIPEQYKTNARNNIKKFLDEGAFKKIKTFVRINPIESKLVFEDFKYILHEDIDGFMLTKIYTADDMIYFDKLITQLEDENKIAKNHFAFVPLIETTSAVMDIYNIAKASNRTIALAFGGEDYLNDLEGLHGEPPLSFEYPRAVIALASRAAGLLPIDTPYLALNNFEGFMNEENISFEMGFAGCLLIHPKQINLANQCFTPKDEEIKRSQDIVNAIDKSKLEGSGVAMLGDKMIGPPMEKRARKVLRLMEIIREEKEKHDEI</sequence>
<dbReference type="GO" id="GO:0006107">
    <property type="term" value="P:oxaloacetate metabolic process"/>
    <property type="evidence" value="ECO:0007669"/>
    <property type="project" value="TreeGrafter"/>
</dbReference>
<dbReference type="Proteomes" id="UP000198636">
    <property type="component" value="Unassembled WGS sequence"/>
</dbReference>
<keyword evidence="2 5" id="KW-0479">Metal-binding</keyword>
<evidence type="ECO:0000256" key="3">
    <source>
        <dbReference type="ARBA" id="ARBA00022842"/>
    </source>
</evidence>
<dbReference type="InterPro" id="IPR040442">
    <property type="entry name" value="Pyrv_kinase-like_dom_sf"/>
</dbReference>
<evidence type="ECO:0000256" key="2">
    <source>
        <dbReference type="ARBA" id="ARBA00022723"/>
    </source>
</evidence>
<feature type="binding site" evidence="4">
    <location>
        <position position="71"/>
    </location>
    <ligand>
        <name>substrate</name>
    </ligand>
</feature>
<feature type="binding site" evidence="5">
    <location>
        <position position="161"/>
    </location>
    <ligand>
        <name>Mg(2+)</name>
        <dbReference type="ChEBI" id="CHEBI:18420"/>
    </ligand>
</feature>
<evidence type="ECO:0000259" key="6">
    <source>
        <dbReference type="Pfam" id="PF03328"/>
    </source>
</evidence>
<dbReference type="SUPFAM" id="SSF51621">
    <property type="entry name" value="Phosphoenolpyruvate/pyruvate domain"/>
    <property type="match status" value="1"/>
</dbReference>
<proteinExistence type="predicted"/>
<dbReference type="PANTHER" id="PTHR32308">
    <property type="entry name" value="LYASE BETA SUBUNIT, PUTATIVE (AFU_ORTHOLOGUE AFUA_4G13030)-RELATED"/>
    <property type="match status" value="1"/>
</dbReference>
<dbReference type="RefSeq" id="WP_091544621.1">
    <property type="nucleotide sequence ID" value="NZ_FMUS01000019.1"/>
</dbReference>
<dbReference type="InterPro" id="IPR015813">
    <property type="entry name" value="Pyrv/PenolPyrv_kinase-like_dom"/>
</dbReference>
<evidence type="ECO:0000313" key="8">
    <source>
        <dbReference type="Proteomes" id="UP000198636"/>
    </source>
</evidence>
<gene>
    <name evidence="7" type="ORF">SAMN03080606_02802</name>
</gene>
<dbReference type="PIRSF" id="PIRSF015582">
    <property type="entry name" value="Cit_lyase_B"/>
    <property type="match status" value="1"/>
</dbReference>
<keyword evidence="7" id="KW-0456">Lyase</keyword>
<evidence type="ECO:0000256" key="4">
    <source>
        <dbReference type="PIRSR" id="PIRSR015582-1"/>
    </source>
</evidence>
<dbReference type="STRING" id="1120976.SAMN03080606_02802"/>
<dbReference type="InterPro" id="IPR005000">
    <property type="entry name" value="Aldolase/citrate-lyase_domain"/>
</dbReference>
<dbReference type="InterPro" id="IPR011206">
    <property type="entry name" value="Citrate_lyase_beta/mcl1/mcl2"/>
</dbReference>
<name>A0A1G5JFM9_9FIRM</name>
<dbReference type="Pfam" id="PF03328">
    <property type="entry name" value="HpcH_HpaI"/>
    <property type="match status" value="1"/>
</dbReference>
<protein>
    <submittedName>
        <fullName evidence="7">Citrate lyase subunit beta / citryl-CoA lyase</fullName>
    </submittedName>
</protein>
<keyword evidence="3 5" id="KW-0460">Magnesium</keyword>
<dbReference type="EMBL" id="FMUS01000019">
    <property type="protein sequence ID" value="SCY86711.1"/>
    <property type="molecule type" value="Genomic_DNA"/>
</dbReference>
<dbReference type="Gene3D" id="3.20.20.60">
    <property type="entry name" value="Phosphoenolpyruvate-binding domains"/>
    <property type="match status" value="1"/>
</dbReference>
<keyword evidence="8" id="KW-1185">Reference proteome</keyword>
<reference evidence="7 8" key="1">
    <citation type="submission" date="2016-10" db="EMBL/GenBank/DDBJ databases">
        <authorList>
            <person name="de Groot N.N."/>
        </authorList>
    </citation>
    <scope>NUCLEOTIDE SEQUENCE [LARGE SCALE GENOMIC DNA]</scope>
    <source>
        <strain evidence="7 8">DSM 18978</strain>
    </source>
</reference>
<evidence type="ECO:0000313" key="7">
    <source>
        <dbReference type="EMBL" id="SCY86711.1"/>
    </source>
</evidence>
<dbReference type="GO" id="GO:0016829">
    <property type="term" value="F:lyase activity"/>
    <property type="evidence" value="ECO:0007669"/>
    <property type="project" value="UniProtKB-KW"/>
</dbReference>
<dbReference type="GO" id="GO:0000287">
    <property type="term" value="F:magnesium ion binding"/>
    <property type="evidence" value="ECO:0007669"/>
    <property type="project" value="TreeGrafter"/>
</dbReference>
<accession>A0A1G5JFM9</accession>
<feature type="domain" description="HpcH/HpaI aldolase/citrate lyase" evidence="6">
    <location>
        <begin position="10"/>
        <end position="229"/>
    </location>
</feature>
<dbReference type="PANTHER" id="PTHR32308:SF1">
    <property type="entry name" value="HPCH_HPAI ALDOLASE_CITRATE LYASE DOMAIN-CONTAINING PROTEIN"/>
    <property type="match status" value="1"/>
</dbReference>
<feature type="binding site" evidence="5">
    <location>
        <position position="134"/>
    </location>
    <ligand>
        <name>Mg(2+)</name>
        <dbReference type="ChEBI" id="CHEBI:18420"/>
    </ligand>
</feature>
<dbReference type="AlphaFoldDB" id="A0A1G5JFM9"/>
<evidence type="ECO:0000256" key="5">
    <source>
        <dbReference type="PIRSR" id="PIRSR015582-2"/>
    </source>
</evidence>
<evidence type="ECO:0000256" key="1">
    <source>
        <dbReference type="ARBA" id="ARBA00001946"/>
    </source>
</evidence>